<sequence>MATCEGSATKLRMTLLNCVDHFCGRHGNCVEDSPCKTTGHVPSALLIKDPVAEKLLSSFLRSTTIFKHAEDYIQAKDTYHVESFNNAMLIYLDKRIHYFDNSYNLRQSLAVLDWNEHVGRQCTSTYIVEDSRHPDRQGGKKKYSKKTFSFIQEIRRLILETAALDETKTSQVTDEPIRENGS</sequence>
<dbReference type="EMBL" id="GANP01011077">
    <property type="protein sequence ID" value="JAB73391.1"/>
    <property type="molecule type" value="mRNA"/>
</dbReference>
<evidence type="ECO:0000313" key="1">
    <source>
        <dbReference type="EMBL" id="JAB73391.1"/>
    </source>
</evidence>
<dbReference type="AlphaFoldDB" id="V5IDZ5"/>
<protein>
    <submittedName>
        <fullName evidence="1">Uncharacterized protein</fullName>
    </submittedName>
</protein>
<proteinExistence type="evidence at transcript level"/>
<organism evidence="1">
    <name type="scientific">Ixodes ricinus</name>
    <name type="common">Common tick</name>
    <name type="synonym">Acarus ricinus</name>
    <dbReference type="NCBI Taxonomy" id="34613"/>
    <lineage>
        <taxon>Eukaryota</taxon>
        <taxon>Metazoa</taxon>
        <taxon>Ecdysozoa</taxon>
        <taxon>Arthropoda</taxon>
        <taxon>Chelicerata</taxon>
        <taxon>Arachnida</taxon>
        <taxon>Acari</taxon>
        <taxon>Parasitiformes</taxon>
        <taxon>Ixodida</taxon>
        <taxon>Ixodoidea</taxon>
        <taxon>Ixodidae</taxon>
        <taxon>Ixodinae</taxon>
        <taxon>Ixodes</taxon>
    </lineage>
</organism>
<accession>V5IDZ5</accession>
<name>V5IDZ5_IXORI</name>
<reference evidence="1" key="1">
    <citation type="journal article" date="2015" name="Sci. Rep.">
        <title>Tissue- and time-dependent transcription in Ixodes ricinus salivary glands and midguts when blood feeding on the vertebrate host.</title>
        <authorList>
            <person name="Kotsyfakis M."/>
            <person name="Schwarz A."/>
            <person name="Erhart J."/>
            <person name="Ribeiro J.M."/>
        </authorList>
    </citation>
    <scope>NUCLEOTIDE SEQUENCE</scope>
    <source>
        <tissue evidence="1">Salivary gland and midgut</tissue>
    </source>
</reference>